<keyword evidence="3" id="KW-1185">Reference proteome</keyword>
<gene>
    <name evidence="2" type="ORF">H4R34_005094</name>
</gene>
<comment type="caution">
    <text evidence="2">The sequence shown here is derived from an EMBL/GenBank/DDBJ whole genome shotgun (WGS) entry which is preliminary data.</text>
</comment>
<feature type="non-terminal residue" evidence="2">
    <location>
        <position position="442"/>
    </location>
</feature>
<dbReference type="Proteomes" id="UP001151582">
    <property type="component" value="Unassembled WGS sequence"/>
</dbReference>
<dbReference type="AlphaFoldDB" id="A0A9W8AX39"/>
<accession>A0A9W8AX39</accession>
<reference evidence="2" key="1">
    <citation type="submission" date="2022-07" db="EMBL/GenBank/DDBJ databases">
        <title>Phylogenomic reconstructions and comparative analyses of Kickxellomycotina fungi.</title>
        <authorList>
            <person name="Reynolds N.K."/>
            <person name="Stajich J.E."/>
            <person name="Barry K."/>
            <person name="Grigoriev I.V."/>
            <person name="Crous P."/>
            <person name="Smith M.E."/>
        </authorList>
    </citation>
    <scope>NUCLEOTIDE SEQUENCE</scope>
    <source>
        <strain evidence="2">RSA 567</strain>
    </source>
</reference>
<feature type="region of interest" description="Disordered" evidence="1">
    <location>
        <begin position="125"/>
        <end position="239"/>
    </location>
</feature>
<name>A0A9W8AX39_9FUNG</name>
<dbReference type="OrthoDB" id="5589766at2759"/>
<feature type="compositionally biased region" description="Polar residues" evidence="1">
    <location>
        <begin position="329"/>
        <end position="341"/>
    </location>
</feature>
<evidence type="ECO:0000313" key="3">
    <source>
        <dbReference type="Proteomes" id="UP001151582"/>
    </source>
</evidence>
<feature type="region of interest" description="Disordered" evidence="1">
    <location>
        <begin position="321"/>
        <end position="442"/>
    </location>
</feature>
<dbReference type="EMBL" id="JANBQB010000835">
    <property type="protein sequence ID" value="KAJ1973386.1"/>
    <property type="molecule type" value="Genomic_DNA"/>
</dbReference>
<feature type="compositionally biased region" description="Low complexity" evidence="1">
    <location>
        <begin position="377"/>
        <end position="387"/>
    </location>
</feature>
<sequence>MQAPPPSIDSGPANAVVVAASPPTDLPVCAPSPDDEVKGAWLQEELQALGELKREALSSQFPEDFKLSDEAANVWVPAHLHPEIAPSEFRAWITEHGTALNTMEKRLSRRRSVLSLHSYSRSDLESEGSVDASADSGQPGDDSVLEPRQLTAIIRRRNTTDSAFNATPASSFSDSLAHQPSPSDDSTWVIQNIQRSGLKRSKRTNLRRDSVLSEGSRRRRQMRKAAALGQASSDASLAAPDEAGTVALPPDTEPIPVPEPSTTLQGILSEITAKIDALGTSPEEVPVPVLDHAEASPFTLMTGVPVSSVSTLAPLDLVHTPPEVRKSLESTPMPTKPTENLGQDMPVPLKPPPPPTSALTHPIPRPGPAKDGPISAPSSKKSSPWSWLWGSDSDANPQSGAGPDRTKRRTSNDPAARPPTPADPHLTNHHVAIINGFDSSSI</sequence>
<evidence type="ECO:0000313" key="2">
    <source>
        <dbReference type="EMBL" id="KAJ1973386.1"/>
    </source>
</evidence>
<evidence type="ECO:0000256" key="1">
    <source>
        <dbReference type="SAM" id="MobiDB-lite"/>
    </source>
</evidence>
<organism evidence="2 3">
    <name type="scientific">Dimargaris verticillata</name>
    <dbReference type="NCBI Taxonomy" id="2761393"/>
    <lineage>
        <taxon>Eukaryota</taxon>
        <taxon>Fungi</taxon>
        <taxon>Fungi incertae sedis</taxon>
        <taxon>Zoopagomycota</taxon>
        <taxon>Kickxellomycotina</taxon>
        <taxon>Dimargaritomycetes</taxon>
        <taxon>Dimargaritales</taxon>
        <taxon>Dimargaritaceae</taxon>
        <taxon>Dimargaris</taxon>
    </lineage>
</organism>
<proteinExistence type="predicted"/>
<protein>
    <submittedName>
        <fullName evidence="2">Uncharacterized protein</fullName>
    </submittedName>
</protein>
<feature type="compositionally biased region" description="Polar residues" evidence="1">
    <location>
        <begin position="160"/>
        <end position="195"/>
    </location>
</feature>